<evidence type="ECO:0000256" key="1">
    <source>
        <dbReference type="SAM" id="MobiDB-lite"/>
    </source>
</evidence>
<dbReference type="Proteomes" id="UP001404956">
    <property type="component" value="Unassembled WGS sequence"/>
</dbReference>
<keyword evidence="4" id="KW-1185">Reference proteome</keyword>
<comment type="caution">
    <text evidence="3">The sequence shown here is derived from an EMBL/GenBank/DDBJ whole genome shotgun (WGS) entry which is preliminary data.</text>
</comment>
<feature type="compositionally biased region" description="Low complexity" evidence="1">
    <location>
        <begin position="161"/>
        <end position="174"/>
    </location>
</feature>
<evidence type="ECO:0000313" key="3">
    <source>
        <dbReference type="EMBL" id="GAA5533941.1"/>
    </source>
</evidence>
<proteinExistence type="predicted"/>
<dbReference type="RefSeq" id="WP_345454814.1">
    <property type="nucleotide sequence ID" value="NZ_BAABRV010000005.1"/>
</dbReference>
<protein>
    <submittedName>
        <fullName evidence="3">Uncharacterized protein</fullName>
    </submittedName>
</protein>
<feature type="chain" id="PRO_5045631948" evidence="2">
    <location>
        <begin position="18"/>
        <end position="400"/>
    </location>
</feature>
<feature type="region of interest" description="Disordered" evidence="1">
    <location>
        <begin position="159"/>
        <end position="245"/>
    </location>
</feature>
<feature type="compositionally biased region" description="Low complexity" evidence="1">
    <location>
        <begin position="189"/>
        <end position="242"/>
    </location>
</feature>
<feature type="compositionally biased region" description="Pro residues" evidence="1">
    <location>
        <begin position="175"/>
        <end position="188"/>
    </location>
</feature>
<evidence type="ECO:0000313" key="4">
    <source>
        <dbReference type="Proteomes" id="UP001404956"/>
    </source>
</evidence>
<reference evidence="3 4" key="1">
    <citation type="submission" date="2024-02" db="EMBL/GenBank/DDBJ databases">
        <title>Deinococcus aluminii NBRC 112889.</title>
        <authorList>
            <person name="Ichikawa N."/>
            <person name="Katano-Makiyama Y."/>
            <person name="Hidaka K."/>
        </authorList>
    </citation>
    <scope>NUCLEOTIDE SEQUENCE [LARGE SCALE GENOMIC DNA]</scope>
    <source>
        <strain evidence="3 4">NBRC 112889</strain>
    </source>
</reference>
<dbReference type="EMBL" id="BAABRV010000005">
    <property type="protein sequence ID" value="GAA5533941.1"/>
    <property type="molecule type" value="Genomic_DNA"/>
</dbReference>
<organism evidence="3 4">
    <name type="scientific">Deinococcus aluminii</name>
    <dbReference type="NCBI Taxonomy" id="1656885"/>
    <lineage>
        <taxon>Bacteria</taxon>
        <taxon>Thermotogati</taxon>
        <taxon>Deinococcota</taxon>
        <taxon>Deinococci</taxon>
        <taxon>Deinococcales</taxon>
        <taxon>Deinococcaceae</taxon>
        <taxon>Deinococcus</taxon>
    </lineage>
</organism>
<evidence type="ECO:0000256" key="2">
    <source>
        <dbReference type="SAM" id="SignalP"/>
    </source>
</evidence>
<name>A0ABP9XEZ8_9DEIO</name>
<gene>
    <name evidence="3" type="ORF">Dalu01_02349</name>
</gene>
<sequence>MKQALLTLALISGSALAQQSTPLAVSLDPLPYGTVQLGWGQYMIPNVNGMNVLLYSASPLTLAQPGQAYTPKTTLSLSPLPLGAVRMNDTQYMLPNVMPGVMALIISDKPLNFTQTQLAITGPAAGPVLATQPAPPAPVAAAPVLAAPGVNALAMPGTGTAQGPAPAAQLAAPAAAPPAAPPPSPVAPNPSAANRTATAIPATTTPAKPAAPVTSPPTARGNTAAAGLPAPLRPAPVTGTPAPASPPVPAVASTVMKTAAPVSTPAPPAAPALTTEVRNAQRLPRLPGLPDDLTGSLNAKEENGQVTITYALTNLGQRTYTLKPTDLRLSQEDRGLRARLDRRNGNLTPGTLTPQKGEIGTITVRRVTNAPITLVWTVRAGEANYVLKYTVNPAVALKEE</sequence>
<feature type="signal peptide" evidence="2">
    <location>
        <begin position="1"/>
        <end position="17"/>
    </location>
</feature>
<keyword evidence="2" id="KW-0732">Signal</keyword>
<accession>A0ABP9XEZ8</accession>